<gene>
    <name evidence="1" type="ORF">SHEWBE_3612</name>
</gene>
<dbReference type="EMBL" id="LS483452">
    <property type="protein sequence ID" value="SQH77575.1"/>
    <property type="molecule type" value="Genomic_DNA"/>
</dbReference>
<dbReference type="KEGG" id="sbk:SHEWBE_3612"/>
<name>A0A330M6I2_9GAMM</name>
<accession>A0A330M6I2</accession>
<proteinExistence type="predicted"/>
<reference evidence="2" key="1">
    <citation type="submission" date="2018-06" db="EMBL/GenBank/DDBJ databases">
        <authorList>
            <person name="Cea G.-C."/>
            <person name="William W."/>
        </authorList>
    </citation>
    <scope>NUCLEOTIDE SEQUENCE [LARGE SCALE GENOMIC DNA]</scope>
    <source>
        <strain evidence="2">DB21MT-2</strain>
    </source>
</reference>
<evidence type="ECO:0000313" key="1">
    <source>
        <dbReference type="EMBL" id="SQH77575.1"/>
    </source>
</evidence>
<organism evidence="1 2">
    <name type="scientific">Shewanella benthica</name>
    <dbReference type="NCBI Taxonomy" id="43661"/>
    <lineage>
        <taxon>Bacteria</taxon>
        <taxon>Pseudomonadati</taxon>
        <taxon>Pseudomonadota</taxon>
        <taxon>Gammaproteobacteria</taxon>
        <taxon>Alteromonadales</taxon>
        <taxon>Shewanellaceae</taxon>
        <taxon>Shewanella</taxon>
    </lineage>
</organism>
<sequence>MTPFIDTHSVHSVLENAIIDLEVDTLHENYHRNNLALFNRFTLKC</sequence>
<protein>
    <submittedName>
        <fullName evidence="1">Uncharacterized protein</fullName>
    </submittedName>
</protein>
<dbReference type="Proteomes" id="UP000250123">
    <property type="component" value="Chromosome SHEWBE"/>
</dbReference>
<dbReference type="AlphaFoldDB" id="A0A330M6I2"/>
<evidence type="ECO:0000313" key="2">
    <source>
        <dbReference type="Proteomes" id="UP000250123"/>
    </source>
</evidence>